<proteinExistence type="inferred from homology"/>
<accession>A0A5N5IMB9</accession>
<comment type="similarity">
    <text evidence="3">In the C-terminal section; belongs to the bacterial STING family.</text>
</comment>
<feature type="domain" description="Prokaryotic STING" evidence="5">
    <location>
        <begin position="76"/>
        <end position="211"/>
    </location>
</feature>
<keyword evidence="4" id="KW-0472">Membrane</keyword>
<dbReference type="AlphaFoldDB" id="A0A5N5IMB9"/>
<dbReference type="GO" id="GO:0051607">
    <property type="term" value="P:defense response to virus"/>
    <property type="evidence" value="ECO:0007669"/>
    <property type="project" value="UniProtKB-KW"/>
</dbReference>
<dbReference type="Proteomes" id="UP000319204">
    <property type="component" value="Unassembled WGS sequence"/>
</dbReference>
<keyword evidence="4" id="KW-0812">Transmembrane</keyword>
<evidence type="ECO:0000256" key="4">
    <source>
        <dbReference type="SAM" id="Phobius"/>
    </source>
</evidence>
<dbReference type="EMBL" id="VNIK02000017">
    <property type="protein sequence ID" value="KAB5484208.1"/>
    <property type="molecule type" value="Genomic_DNA"/>
</dbReference>
<dbReference type="RefSeq" id="WP_151891679.1">
    <property type="nucleotide sequence ID" value="NZ_VNIK02000017.1"/>
</dbReference>
<dbReference type="InterPro" id="IPR046876">
    <property type="entry name" value="Prok_STING"/>
</dbReference>
<evidence type="ECO:0000256" key="2">
    <source>
        <dbReference type="ARBA" id="ARBA00023118"/>
    </source>
</evidence>
<protein>
    <recommendedName>
        <fullName evidence="5">Prokaryotic STING domain-containing protein</fullName>
    </recommendedName>
</protein>
<reference evidence="6" key="1">
    <citation type="submission" date="2019-10" db="EMBL/GenBank/DDBJ databases">
        <title>Muricauda hadale sp. nov., a piezophilic bacterium isolated from hadopelagic water of the Mariana Trench.</title>
        <authorList>
            <person name="Wei Y."/>
        </authorList>
    </citation>
    <scope>NUCLEOTIDE SEQUENCE [LARGE SCALE GENOMIC DNA]</scope>
    <source>
        <strain evidence="6">MT-229</strain>
    </source>
</reference>
<organism evidence="6 7">
    <name type="scientific">Flagellimonas hadalis</name>
    <dbReference type="NCBI Taxonomy" id="2597517"/>
    <lineage>
        <taxon>Bacteria</taxon>
        <taxon>Pseudomonadati</taxon>
        <taxon>Bacteroidota</taxon>
        <taxon>Flavobacteriia</taxon>
        <taxon>Flavobacteriales</taxon>
        <taxon>Flavobacteriaceae</taxon>
        <taxon>Flagellimonas</taxon>
    </lineage>
</organism>
<gene>
    <name evidence="6" type="ORF">FOT42_016800</name>
</gene>
<evidence type="ECO:0000313" key="7">
    <source>
        <dbReference type="Proteomes" id="UP000319204"/>
    </source>
</evidence>
<name>A0A5N5IMB9_9FLAO</name>
<dbReference type="GO" id="GO:0000166">
    <property type="term" value="F:nucleotide binding"/>
    <property type="evidence" value="ECO:0007669"/>
    <property type="project" value="UniProtKB-KW"/>
</dbReference>
<keyword evidence="7" id="KW-1185">Reference proteome</keyword>
<sequence length="244" mass="28388">MTDRSLDRIQTIFQWLSIAILVASFVFAALWVYNTSMNLEPILAFLGLFYSVVALLGNWVTKQLEKRVKEEELSITYALAHGYMYNYLAPVVRGLRKKLSDPSAMRFIVYIPKTLNEFRSHAIDEVMTELSNKQYIVDTVELVFENEKRKMDYRTARKSKDSAIHYFDFPTTLLTLEKVIEYKMKTDKDSRPDKEIAKLSEVYISNFGKQLTSILEKEEFDAIRGNIKIVSSGRFDFLETNNNL</sequence>
<evidence type="ECO:0000256" key="1">
    <source>
        <dbReference type="ARBA" id="ARBA00022741"/>
    </source>
</evidence>
<keyword evidence="2" id="KW-0051">Antiviral defense</keyword>
<keyword evidence="1" id="KW-0547">Nucleotide-binding</keyword>
<dbReference type="OrthoDB" id="1339128at2"/>
<dbReference type="Pfam" id="PF20300">
    <property type="entry name" value="prok_STING"/>
    <property type="match status" value="1"/>
</dbReference>
<keyword evidence="4" id="KW-1133">Transmembrane helix</keyword>
<feature type="transmembrane region" description="Helical" evidence="4">
    <location>
        <begin position="39"/>
        <end position="60"/>
    </location>
</feature>
<evidence type="ECO:0000259" key="5">
    <source>
        <dbReference type="Pfam" id="PF20300"/>
    </source>
</evidence>
<comment type="caution">
    <text evidence="6">The sequence shown here is derived from an EMBL/GenBank/DDBJ whole genome shotgun (WGS) entry which is preliminary data.</text>
</comment>
<feature type="transmembrane region" description="Helical" evidence="4">
    <location>
        <begin position="12"/>
        <end position="33"/>
    </location>
</feature>
<evidence type="ECO:0000256" key="3">
    <source>
        <dbReference type="ARBA" id="ARBA00034315"/>
    </source>
</evidence>
<evidence type="ECO:0000313" key="6">
    <source>
        <dbReference type="EMBL" id="KAB5484208.1"/>
    </source>
</evidence>